<accession>A0A931E606</accession>
<dbReference type="RefSeq" id="WP_194739266.1">
    <property type="nucleotide sequence ID" value="NZ_JADKYY010000006.1"/>
</dbReference>
<dbReference type="EMBL" id="JADKYY010000006">
    <property type="protein sequence ID" value="MBF5027335.1"/>
    <property type="molecule type" value="Genomic_DNA"/>
</dbReference>
<protein>
    <submittedName>
        <fullName evidence="1">Transcriptional regulator</fullName>
    </submittedName>
</protein>
<dbReference type="InterPro" id="IPR036388">
    <property type="entry name" value="WH-like_DNA-bd_sf"/>
</dbReference>
<dbReference type="SUPFAM" id="SSF46785">
    <property type="entry name" value="Winged helix' DNA-binding domain"/>
    <property type="match status" value="1"/>
</dbReference>
<dbReference type="Proteomes" id="UP000694480">
    <property type="component" value="Unassembled WGS sequence"/>
</dbReference>
<gene>
    <name evidence="1" type="ORF">IC612_05935</name>
</gene>
<organism evidence="1 2">
    <name type="scientific">Planobacterium oryzisoli</name>
    <dbReference type="NCBI Taxonomy" id="2771435"/>
    <lineage>
        <taxon>Bacteria</taxon>
        <taxon>Pseudomonadati</taxon>
        <taxon>Bacteroidota</taxon>
        <taxon>Flavobacteriia</taxon>
        <taxon>Flavobacteriales</taxon>
        <taxon>Weeksellaceae</taxon>
        <taxon>Chryseobacterium group</taxon>
        <taxon>Chryseobacterium</taxon>
    </lineage>
</organism>
<dbReference type="AlphaFoldDB" id="A0A931E606"/>
<dbReference type="InterPro" id="IPR036390">
    <property type="entry name" value="WH_DNA-bd_sf"/>
</dbReference>
<comment type="caution">
    <text evidence="1">The sequence shown here is derived from an EMBL/GenBank/DDBJ whole genome shotgun (WGS) entry which is preliminary data.</text>
</comment>
<reference evidence="1" key="1">
    <citation type="submission" date="2020-11" db="EMBL/GenBank/DDBJ databases">
        <title>Genome seq and assembly of Planobacterium sp.</title>
        <authorList>
            <person name="Chhetri G."/>
        </authorList>
    </citation>
    <scope>NUCLEOTIDE SEQUENCE</scope>
    <source>
        <strain evidence="1">GCR5</strain>
    </source>
</reference>
<evidence type="ECO:0000313" key="1">
    <source>
        <dbReference type="EMBL" id="MBF5027335.1"/>
    </source>
</evidence>
<evidence type="ECO:0000313" key="2">
    <source>
        <dbReference type="Proteomes" id="UP000694480"/>
    </source>
</evidence>
<name>A0A931E606_9FLAO</name>
<dbReference type="Gene3D" id="1.10.10.10">
    <property type="entry name" value="Winged helix-like DNA-binding domain superfamily/Winged helix DNA-binding domain"/>
    <property type="match status" value="1"/>
</dbReference>
<sequence length="154" mass="18179">MNNLTFSVEPSIYQDLVSFYGEVFHLPPLAAKINSLLIFDFERKGISFEELVDYYKASKSSVSTSLQLLLEHRLIAEKDSASRKRYFVTNDRFIRIRFEEIVRRLQIELTLIDRLSDFRGEQDGASQQKFLIYRELLTNNLNNIENSLRQLYDE</sequence>
<proteinExistence type="predicted"/>
<keyword evidence="2" id="KW-1185">Reference proteome</keyword>